<protein>
    <submittedName>
        <fullName evidence="1">Uncharacterized protein</fullName>
    </submittedName>
</protein>
<gene>
    <name evidence="1" type="ORF">F8568_002785</name>
</gene>
<keyword evidence="2" id="KW-1185">Reference proteome</keyword>
<evidence type="ECO:0000313" key="2">
    <source>
        <dbReference type="Proteomes" id="UP000462055"/>
    </source>
</evidence>
<evidence type="ECO:0000313" key="1">
    <source>
        <dbReference type="EMBL" id="MVZ99330.1"/>
    </source>
</evidence>
<dbReference type="EMBL" id="WBMS02000002">
    <property type="protein sequence ID" value="MVZ99330.1"/>
    <property type="molecule type" value="Genomic_DNA"/>
</dbReference>
<dbReference type="AlphaFoldDB" id="A0A6I4M6D1"/>
<name>A0A6I4M6D1_9ACTN</name>
<dbReference type="Proteomes" id="UP000462055">
    <property type="component" value="Unassembled WGS sequence"/>
</dbReference>
<comment type="caution">
    <text evidence="1">The sequence shown here is derived from an EMBL/GenBank/DDBJ whole genome shotgun (WGS) entry which is preliminary data.</text>
</comment>
<organism evidence="1 2">
    <name type="scientific">Actinomadura physcomitrii</name>
    <dbReference type="NCBI Taxonomy" id="2650748"/>
    <lineage>
        <taxon>Bacteria</taxon>
        <taxon>Bacillati</taxon>
        <taxon>Actinomycetota</taxon>
        <taxon>Actinomycetes</taxon>
        <taxon>Streptosporangiales</taxon>
        <taxon>Thermomonosporaceae</taxon>
        <taxon>Actinomadura</taxon>
    </lineage>
</organism>
<sequence>MKLDPNTAARIRGLLAPLISDAGHFLRVHVGDDPALTPAELLHLVLFDPSFDRGPFVEVGPPPPSALDEITRALRPVPATAEQMPPSWCTSPPRKMAYGSPAGPWTPQTALPPLERLIFLLQPDARWWTNVEYAAWNWEHGEFHDTFGSSPVTGHMLDCALVGIGHDATVTFLAYSDS</sequence>
<dbReference type="RefSeq" id="WP_151591031.1">
    <property type="nucleotide sequence ID" value="NZ_WBMS02000002.1"/>
</dbReference>
<reference evidence="1" key="1">
    <citation type="submission" date="2019-12" db="EMBL/GenBank/DDBJ databases">
        <title>Actinomadura physcomitrii sp. nov., a novel actinomycete isolated from moss [Physcomitrium sphaericum (Ludw) Fuernr].</title>
        <authorList>
            <person name="Zhuang X."/>
        </authorList>
    </citation>
    <scope>NUCLEOTIDE SEQUENCE [LARGE SCALE GENOMIC DNA]</scope>
    <source>
        <strain evidence="1">LD22</strain>
    </source>
</reference>
<proteinExistence type="predicted"/>
<accession>A0A6I4M6D1</accession>